<dbReference type="AlphaFoldDB" id="A0A1G8UNJ4"/>
<gene>
    <name evidence="1" type="ORF">SAMN05421806_101966</name>
</gene>
<accession>A0A1G8UNJ4</accession>
<dbReference type="SUPFAM" id="SSF56112">
    <property type="entry name" value="Protein kinase-like (PK-like)"/>
    <property type="match status" value="1"/>
</dbReference>
<organism evidence="1 2">
    <name type="scientific">Streptomyces indicus</name>
    <dbReference type="NCBI Taxonomy" id="417292"/>
    <lineage>
        <taxon>Bacteria</taxon>
        <taxon>Bacillati</taxon>
        <taxon>Actinomycetota</taxon>
        <taxon>Actinomycetes</taxon>
        <taxon>Kitasatosporales</taxon>
        <taxon>Streptomycetaceae</taxon>
        <taxon>Streptomyces</taxon>
    </lineage>
</organism>
<evidence type="ECO:0000313" key="1">
    <source>
        <dbReference type="EMBL" id="SDJ55363.1"/>
    </source>
</evidence>
<protein>
    <submittedName>
        <fullName evidence="1">TIGR02569 family protein</fullName>
    </submittedName>
</protein>
<sequence length="271" mass="29262">MTGSPPPTHVLAAFAAGAAPVPLPGGQGTTWRAGEVVLKPTGMPEEAAWRAEVVAALPESPEFRVARPVRAADGRWTADGWEAWRLVAGRPDPHRTADVVRTGAAFHAAVAELALGRPEFLDERDDAWTRADRMSWDLSQDGRPADGEGGFGMLAPLLAAREPISPRDEQPVHGDLLGNVLFADGLPPAVIDWPVYWRPPAWASAVAVVDSLLWYEGDEKDPGLLAPWTDDPYRHQLLLRALVYRIATTQELGRAPEPTYARTAKLVLGGA</sequence>
<dbReference type="OrthoDB" id="4427130at2"/>
<name>A0A1G8UNJ4_9ACTN</name>
<evidence type="ECO:0000313" key="2">
    <source>
        <dbReference type="Proteomes" id="UP000199155"/>
    </source>
</evidence>
<proteinExistence type="predicted"/>
<keyword evidence="2" id="KW-1185">Reference proteome</keyword>
<dbReference type="Proteomes" id="UP000199155">
    <property type="component" value="Unassembled WGS sequence"/>
</dbReference>
<dbReference type="InterPro" id="IPR011009">
    <property type="entry name" value="Kinase-like_dom_sf"/>
</dbReference>
<dbReference type="STRING" id="417292.SAMN05421806_101966"/>
<reference evidence="1 2" key="1">
    <citation type="submission" date="2016-10" db="EMBL/GenBank/DDBJ databases">
        <authorList>
            <person name="de Groot N.N."/>
        </authorList>
    </citation>
    <scope>NUCLEOTIDE SEQUENCE [LARGE SCALE GENOMIC DNA]</scope>
    <source>
        <strain evidence="1 2">CGMCC 4.5727</strain>
    </source>
</reference>
<dbReference type="RefSeq" id="WP_143041306.1">
    <property type="nucleotide sequence ID" value="NZ_FNFF01000001.1"/>
</dbReference>
<dbReference type="EMBL" id="FNFF01000001">
    <property type="protein sequence ID" value="SDJ55363.1"/>
    <property type="molecule type" value="Genomic_DNA"/>
</dbReference>